<feature type="repeat" description="ANK" evidence="1">
    <location>
        <begin position="116"/>
        <end position="148"/>
    </location>
</feature>
<evidence type="ECO:0000313" key="4">
    <source>
        <dbReference type="EMBL" id="KAF4229681.1"/>
    </source>
</evidence>
<evidence type="ECO:0000313" key="5">
    <source>
        <dbReference type="Proteomes" id="UP000653565"/>
    </source>
</evidence>
<name>A0A8H4GWI7_9EURO</name>
<feature type="repeat" description="ANK" evidence="1">
    <location>
        <begin position="51"/>
        <end position="83"/>
    </location>
</feature>
<dbReference type="Proteomes" id="UP000653565">
    <property type="component" value="Unassembled WGS sequence"/>
</dbReference>
<dbReference type="OrthoDB" id="2157530at2759"/>
<evidence type="ECO:0000259" key="3">
    <source>
        <dbReference type="Pfam" id="PF06985"/>
    </source>
</evidence>
<dbReference type="InterPro" id="IPR010730">
    <property type="entry name" value="HET"/>
</dbReference>
<dbReference type="PROSITE" id="PS50297">
    <property type="entry name" value="ANK_REP_REGION"/>
    <property type="match status" value="12"/>
</dbReference>
<feature type="repeat" description="ANK" evidence="1">
    <location>
        <begin position="279"/>
        <end position="311"/>
    </location>
</feature>
<feature type="repeat" description="ANK" evidence="1">
    <location>
        <begin position="152"/>
        <end position="174"/>
    </location>
</feature>
<dbReference type="PROSITE" id="PS50088">
    <property type="entry name" value="ANK_REPEAT"/>
    <property type="match status" value="13"/>
</dbReference>
<dbReference type="Gene3D" id="1.25.40.20">
    <property type="entry name" value="Ankyrin repeat-containing domain"/>
    <property type="match status" value="5"/>
</dbReference>
<feature type="repeat" description="ANK" evidence="1">
    <location>
        <begin position="469"/>
        <end position="501"/>
    </location>
</feature>
<reference evidence="4" key="1">
    <citation type="journal article" date="2020" name="bioRxiv">
        <title>Genomic and phenotypic heterogeneity of clinical isolates of the human pathogens Aspergillus fumigatus, Aspergillus lentulus and Aspergillus fumigatiaffinis.</title>
        <authorList>
            <person name="dos Santos R.A.C."/>
            <person name="Steenwyk J.L."/>
            <person name="Rivero-Menendez O."/>
            <person name="Mead M.E."/>
            <person name="Silva L.P."/>
            <person name="Bastos R.W."/>
            <person name="Alastruey-Izquierdo A."/>
            <person name="Goldman G.H."/>
            <person name="Rokas A."/>
        </authorList>
    </citation>
    <scope>NUCLEOTIDE SEQUENCE</scope>
    <source>
        <strain evidence="4">CNM-CM6805</strain>
    </source>
</reference>
<dbReference type="Pfam" id="PF12796">
    <property type="entry name" value="Ank_2"/>
    <property type="match status" value="5"/>
</dbReference>
<dbReference type="InterPro" id="IPR002110">
    <property type="entry name" value="Ankyrin_rpt"/>
</dbReference>
<dbReference type="Pfam" id="PF06985">
    <property type="entry name" value="HET"/>
    <property type="match status" value="1"/>
</dbReference>
<dbReference type="PRINTS" id="PR01415">
    <property type="entry name" value="ANKYRIN"/>
</dbReference>
<keyword evidence="5" id="KW-1185">Reference proteome</keyword>
<feature type="repeat" description="ANK" evidence="1">
    <location>
        <begin position="503"/>
        <end position="535"/>
    </location>
</feature>
<feature type="repeat" description="ANK" evidence="1">
    <location>
        <begin position="535"/>
        <end position="567"/>
    </location>
</feature>
<sequence length="1206" mass="133029">MDNLRTSQEVECASRSHSDHLSLQVAAQKGNLKRMRFLLNKGVEVEGKDGDEKTALHWSAEKGRLNVAKLLLKEGAKVDTKDKQGRTAMHIAVENGHKALVGLMVNGGYFEAKRLDGLRVLALAAQHGHAAVVQQLLGMGANVAVKHKKGKAGKTALYKAAENGHVATVRILLREDEGPYSEELLGAAKNGHSAVVQLLLEQGISIDSSKEPTRESALYLATANGDEEMVRLLLEKGARTDGPTDCGLTSLHRACSDGRESIVRLLLEKGASSTSEDITGETPLEKASSHGHEGIVRLLLEKRADIDIGDEKRATQSPQDGSGSVEQVGNVMTLNLSDEERETLLQQAVVKGRKAAEDLFAAYAYNLNMRVYELLLRDATKKRHKAVIELLWERGIKVNAKNGAEGLLVREAKSKGYEGTVRMLLEKGVNVDQKDSHEESMLFHAASEGHESTVRLLLEKGADVNLDDFGQTPLHKACCEGHEGVVQLLLEKGGDVDRKPRWFGALPLHEASRRGFTGIARLLVDRGANLNTHGWDGTPLHDASLGGHAATIMVLLEKGADINSKNQDGETPLHMAVKSWCHGVVRLLVEKGADLNVKRTYGGTALDEARKAGHSEAVKMLLTKVAAHQRREAMPSRNNKKGEVLASEPPPPSLETGAFCKARDGIMQFLDNSGTLSSPLDTMRTLLNIRTGKLESCTRETPFVIASYVCHPRWLPDSPFHDLLKPGLSNRTKADAANFEMRLSCICEAFPQFAMKVEPEDEGIDSILLPFETSSELDEGYQHEVYTLAAREAHRRGLDHIWMDSLCIDQTSPSSKAFGIHWMSRHYRDAACCVTVGEVLRRKLYFDPSFSDLGYDWLPGDDLLSWIAGYHPLRVWLFQETFLPKEVVARSGNIRIESSSFIEQYQKHVRGVAHMALLSDDPSYTHFKEMATRFPTSASRTEAGNRLSLDQCLELLNSRMSTVPQDRIFGALALHGGLAEEILPVDYRLPNSALHAILSFLRICAGDFNAILTLRSSREPKHQISKGPSWIPTGVGSIFHDGQGHPMEVARQERAVQWPQFLLIVTPFMYVTDISPAKTVHSNIGLDHNILLSLETGGHGRLPGAYPGAIEPLGYCPEEGSADSEEDFEDYNTNICEVRTAVQERRAVVALLDQRQPPTESKVREARAWVLLLTSDDGNTWRRGGLMRTDEYVAGKCEEVRKFRVV</sequence>
<feature type="repeat" description="ANK" evidence="1">
    <location>
        <begin position="213"/>
        <end position="245"/>
    </location>
</feature>
<feature type="domain" description="Heterokaryon incompatibility" evidence="3">
    <location>
        <begin position="788"/>
        <end position="835"/>
    </location>
</feature>
<reference evidence="4" key="2">
    <citation type="submission" date="2020-04" db="EMBL/GenBank/DDBJ databases">
        <authorList>
            <person name="Santos R.A.C."/>
            <person name="Steenwyk J.L."/>
            <person name="Rivero-Menendez O."/>
            <person name="Mead M.E."/>
            <person name="Silva L.P."/>
            <person name="Bastos R.W."/>
            <person name="Alastruey-Izquierdo A."/>
            <person name="Goldman G.H."/>
            <person name="Rokas A."/>
        </authorList>
    </citation>
    <scope>NUCLEOTIDE SEQUENCE</scope>
    <source>
        <strain evidence="4">CNM-CM6805</strain>
    </source>
</reference>
<dbReference type="Pfam" id="PF00023">
    <property type="entry name" value="Ank"/>
    <property type="match status" value="2"/>
</dbReference>
<dbReference type="AlphaFoldDB" id="A0A8H4GWI7"/>
<keyword evidence="1" id="KW-0040">ANK repeat</keyword>
<evidence type="ECO:0000256" key="2">
    <source>
        <dbReference type="SAM" id="MobiDB-lite"/>
    </source>
</evidence>
<dbReference type="InterPro" id="IPR036770">
    <property type="entry name" value="Ankyrin_rpt-contain_sf"/>
</dbReference>
<evidence type="ECO:0000256" key="1">
    <source>
        <dbReference type="PROSITE-ProRule" id="PRU00023"/>
    </source>
</evidence>
<feature type="region of interest" description="Disordered" evidence="2">
    <location>
        <begin position="629"/>
        <end position="650"/>
    </location>
</feature>
<feature type="repeat" description="ANK" evidence="1">
    <location>
        <begin position="18"/>
        <end position="50"/>
    </location>
</feature>
<dbReference type="PANTHER" id="PTHR24133">
    <property type="entry name" value="ANKYRIN DOMAIN-CONTAINING"/>
    <property type="match status" value="1"/>
</dbReference>
<dbReference type="InterPro" id="IPR052391">
    <property type="entry name" value="E3_Ligase-Neurotoxin"/>
</dbReference>
<protein>
    <recommendedName>
        <fullName evidence="3">Heterokaryon incompatibility domain-containing protein</fullName>
    </recommendedName>
</protein>
<feature type="repeat" description="ANK" evidence="1">
    <location>
        <begin position="568"/>
        <end position="600"/>
    </location>
</feature>
<feature type="repeat" description="ANK" evidence="1">
    <location>
        <begin position="246"/>
        <end position="278"/>
    </location>
</feature>
<organism evidence="4 5">
    <name type="scientific">Aspergillus fumigatiaffinis</name>
    <dbReference type="NCBI Taxonomy" id="340414"/>
    <lineage>
        <taxon>Eukaryota</taxon>
        <taxon>Fungi</taxon>
        <taxon>Dikarya</taxon>
        <taxon>Ascomycota</taxon>
        <taxon>Pezizomycotina</taxon>
        <taxon>Eurotiomycetes</taxon>
        <taxon>Eurotiomycetidae</taxon>
        <taxon>Eurotiales</taxon>
        <taxon>Aspergillaceae</taxon>
        <taxon>Aspergillus</taxon>
        <taxon>Aspergillus subgen. Fumigati</taxon>
    </lineage>
</organism>
<dbReference type="EMBL" id="JAAAPX010000128">
    <property type="protein sequence ID" value="KAF4229681.1"/>
    <property type="molecule type" value="Genomic_DNA"/>
</dbReference>
<comment type="caution">
    <text evidence="4">The sequence shown here is derived from an EMBL/GenBank/DDBJ whole genome shotgun (WGS) entry which is preliminary data.</text>
</comment>
<feature type="repeat" description="ANK" evidence="1">
    <location>
        <begin position="437"/>
        <end position="469"/>
    </location>
</feature>
<feature type="repeat" description="ANK" evidence="1">
    <location>
        <begin position="84"/>
        <end position="108"/>
    </location>
</feature>
<dbReference type="PANTHER" id="PTHR24133:SF40">
    <property type="entry name" value="ANKYRIN REPEAT DOMAIN 44"/>
    <property type="match status" value="1"/>
</dbReference>
<dbReference type="SMART" id="SM00248">
    <property type="entry name" value="ANK"/>
    <property type="match status" value="16"/>
</dbReference>
<accession>A0A8H4GWI7</accession>
<proteinExistence type="predicted"/>
<gene>
    <name evidence="4" type="ORF">CNMCM6805_001222</name>
</gene>
<dbReference type="SUPFAM" id="SSF48403">
    <property type="entry name" value="Ankyrin repeat"/>
    <property type="match status" value="2"/>
</dbReference>